<keyword evidence="3" id="KW-0560">Oxidoreductase</keyword>
<reference evidence="4" key="1">
    <citation type="submission" date="2020-11" db="EMBL/GenBank/DDBJ databases">
        <authorList>
            <consortium name="DOE Joint Genome Institute"/>
            <person name="Ahrendt S."/>
            <person name="Riley R."/>
            <person name="Andreopoulos W."/>
            <person name="Labutti K."/>
            <person name="Pangilinan J."/>
            <person name="Ruiz-Duenas F.J."/>
            <person name="Barrasa J.M."/>
            <person name="Sanchez-Garcia M."/>
            <person name="Camarero S."/>
            <person name="Miyauchi S."/>
            <person name="Serrano A."/>
            <person name="Linde D."/>
            <person name="Babiker R."/>
            <person name="Drula E."/>
            <person name="Ayuso-Fernandez I."/>
            <person name="Pacheco R."/>
            <person name="Padilla G."/>
            <person name="Ferreira P."/>
            <person name="Barriuso J."/>
            <person name="Kellner H."/>
            <person name="Castanera R."/>
            <person name="Alfaro M."/>
            <person name="Ramirez L."/>
            <person name="Pisabarro A.G."/>
            <person name="Kuo A."/>
            <person name="Tritt A."/>
            <person name="Lipzen A."/>
            <person name="He G."/>
            <person name="Yan M."/>
            <person name="Ng V."/>
            <person name="Cullen D."/>
            <person name="Martin F."/>
            <person name="Rosso M.-N."/>
            <person name="Henrissat B."/>
            <person name="Hibbett D."/>
            <person name="Martinez A.T."/>
            <person name="Grigoriev I.V."/>
        </authorList>
    </citation>
    <scope>NUCLEOTIDE SEQUENCE</scope>
    <source>
        <strain evidence="4">CBS 247.69</strain>
    </source>
</reference>
<dbReference type="CDD" id="cd04730">
    <property type="entry name" value="NPD_like"/>
    <property type="match status" value="1"/>
</dbReference>
<accession>A0A9P5XSD4</accession>
<dbReference type="AlphaFoldDB" id="A0A9P5XSD4"/>
<dbReference type="Pfam" id="PF03060">
    <property type="entry name" value="NMO"/>
    <property type="match status" value="1"/>
</dbReference>
<sequence length="339" mass="35877">MSAEISTEFTKLFGISSPIASAPMAYATTPALVASVIKAGGIGFLGAGNEPSAKLEEMIDQTRSKLGTKQQSLVGMGFVGWVLDKFGSSENDPRLKTVLDKRVSAIWLAFGPDLGKYISQIRGHIKATGHQTRVLVNINTIDEAKKAANDWKADVIVVQGAEAGGRGSVNSLQTLEFVTQIVEAIPNGPPILAAGGVMKGSQMASLLKIGASGVVLGTRVLFTPECMFSEEMKQVLINAGPNSTSRSPAYDLVFPPGVWPEDIQARCIENKILEEYKIGLDPAERKAKISSGDVDHLIVYAGSGVSEVNEIQPTETVVKAIHVEAFAALRSSGSTLIPA</sequence>
<keyword evidence="1" id="KW-0285">Flavoprotein</keyword>
<name>A0A9P5XSD4_9AGAR</name>
<dbReference type="PANTHER" id="PTHR32332:SF31">
    <property type="entry name" value="2-NITROPROPANE DIOXYGENASE FAMILY, PUTATIVE (AFU_ORTHOLOGUE AFUA_2G09850)-RELATED"/>
    <property type="match status" value="1"/>
</dbReference>
<dbReference type="GO" id="GO:0018580">
    <property type="term" value="F:nitronate monooxygenase activity"/>
    <property type="evidence" value="ECO:0007669"/>
    <property type="project" value="InterPro"/>
</dbReference>
<evidence type="ECO:0000256" key="3">
    <source>
        <dbReference type="ARBA" id="ARBA00023002"/>
    </source>
</evidence>
<evidence type="ECO:0008006" key="6">
    <source>
        <dbReference type="Google" id="ProtNLM"/>
    </source>
</evidence>
<evidence type="ECO:0000313" key="4">
    <source>
        <dbReference type="EMBL" id="KAF9455983.1"/>
    </source>
</evidence>
<proteinExistence type="predicted"/>
<organism evidence="4 5">
    <name type="scientific">Collybia nuda</name>
    <dbReference type="NCBI Taxonomy" id="64659"/>
    <lineage>
        <taxon>Eukaryota</taxon>
        <taxon>Fungi</taxon>
        <taxon>Dikarya</taxon>
        <taxon>Basidiomycota</taxon>
        <taxon>Agaricomycotina</taxon>
        <taxon>Agaricomycetes</taxon>
        <taxon>Agaricomycetidae</taxon>
        <taxon>Agaricales</taxon>
        <taxon>Tricholomatineae</taxon>
        <taxon>Clitocybaceae</taxon>
        <taxon>Collybia</taxon>
    </lineage>
</organism>
<evidence type="ECO:0000256" key="2">
    <source>
        <dbReference type="ARBA" id="ARBA00022643"/>
    </source>
</evidence>
<gene>
    <name evidence="4" type="ORF">BDZ94DRAFT_1327274</name>
</gene>
<dbReference type="EMBL" id="MU150481">
    <property type="protein sequence ID" value="KAF9455983.1"/>
    <property type="molecule type" value="Genomic_DNA"/>
</dbReference>
<keyword evidence="2" id="KW-0288">FMN</keyword>
<dbReference type="OrthoDB" id="2349068at2759"/>
<dbReference type="InterPro" id="IPR004136">
    <property type="entry name" value="NMO"/>
</dbReference>
<dbReference type="PANTHER" id="PTHR32332">
    <property type="entry name" value="2-NITROPROPANE DIOXYGENASE"/>
    <property type="match status" value="1"/>
</dbReference>
<comment type="caution">
    <text evidence="4">The sequence shown here is derived from an EMBL/GenBank/DDBJ whole genome shotgun (WGS) entry which is preliminary data.</text>
</comment>
<keyword evidence="5" id="KW-1185">Reference proteome</keyword>
<evidence type="ECO:0000256" key="1">
    <source>
        <dbReference type="ARBA" id="ARBA00022630"/>
    </source>
</evidence>
<evidence type="ECO:0000313" key="5">
    <source>
        <dbReference type="Proteomes" id="UP000807353"/>
    </source>
</evidence>
<dbReference type="SUPFAM" id="SSF51412">
    <property type="entry name" value="Inosine monophosphate dehydrogenase (IMPDH)"/>
    <property type="match status" value="1"/>
</dbReference>
<dbReference type="InterPro" id="IPR013785">
    <property type="entry name" value="Aldolase_TIM"/>
</dbReference>
<dbReference type="Gene3D" id="3.20.20.70">
    <property type="entry name" value="Aldolase class I"/>
    <property type="match status" value="1"/>
</dbReference>
<dbReference type="Proteomes" id="UP000807353">
    <property type="component" value="Unassembled WGS sequence"/>
</dbReference>
<protein>
    <recommendedName>
        <fullName evidence="6">Nitronate monooxygenase domain-containing protein</fullName>
    </recommendedName>
</protein>